<sequence>MKNIFVITHTQSCHHLEGKVGGWYDTSLTADGLRDAAVTGDRLAKIVGDRKVEVFSSDLLRASQTAGAIAEHFGGTVIVSPDLREISYGEAEGKPQAWLDERYIPAPDDNRMDHQVGIVGAETRRQAAERIYRAVDKIVARPEETQIIVTHGFTLTLVICAWMKLPMDAIGFASFPAGSGSITHLEQDDFWRNRAIRSLADRSHLHRAPS</sequence>
<accession>A0ABS3K650</accession>
<dbReference type="PANTHER" id="PTHR48100">
    <property type="entry name" value="BROAD-SPECIFICITY PHOSPHATASE YOR283W-RELATED"/>
    <property type="match status" value="1"/>
</dbReference>
<evidence type="ECO:0000313" key="2">
    <source>
        <dbReference type="Proteomes" id="UP000718278"/>
    </source>
</evidence>
<dbReference type="InterPro" id="IPR029033">
    <property type="entry name" value="His_PPase_superfam"/>
</dbReference>
<dbReference type="InterPro" id="IPR013078">
    <property type="entry name" value="His_Pase_superF_clade-1"/>
</dbReference>
<keyword evidence="2" id="KW-1185">Reference proteome</keyword>
<dbReference type="Pfam" id="PF00300">
    <property type="entry name" value="His_Phos_1"/>
    <property type="match status" value="1"/>
</dbReference>
<gene>
    <name evidence="1" type="ORF">IPV26_22220</name>
</gene>
<evidence type="ECO:0000313" key="1">
    <source>
        <dbReference type="EMBL" id="MBO1042373.1"/>
    </source>
</evidence>
<organism evidence="1 2">
    <name type="scientific">Brucella pituitosa</name>
    <dbReference type="NCBI Taxonomy" id="571256"/>
    <lineage>
        <taxon>Bacteria</taxon>
        <taxon>Pseudomonadati</taxon>
        <taxon>Pseudomonadota</taxon>
        <taxon>Alphaproteobacteria</taxon>
        <taxon>Hyphomicrobiales</taxon>
        <taxon>Brucellaceae</taxon>
        <taxon>Brucella/Ochrobactrum group</taxon>
        <taxon>Brucella</taxon>
    </lineage>
</organism>
<dbReference type="Gene3D" id="3.40.50.1240">
    <property type="entry name" value="Phosphoglycerate mutase-like"/>
    <property type="match status" value="1"/>
</dbReference>
<dbReference type="EMBL" id="JADIJS010000011">
    <property type="protein sequence ID" value="MBO1042373.1"/>
    <property type="molecule type" value="Genomic_DNA"/>
</dbReference>
<dbReference type="InterPro" id="IPR050275">
    <property type="entry name" value="PGM_Phosphatase"/>
</dbReference>
<comment type="caution">
    <text evidence="1">The sequence shown here is derived from an EMBL/GenBank/DDBJ whole genome shotgun (WGS) entry which is preliminary data.</text>
</comment>
<dbReference type="SMART" id="SM00855">
    <property type="entry name" value="PGAM"/>
    <property type="match status" value="1"/>
</dbReference>
<dbReference type="CDD" id="cd07067">
    <property type="entry name" value="HP_PGM_like"/>
    <property type="match status" value="1"/>
</dbReference>
<dbReference type="Proteomes" id="UP000718278">
    <property type="component" value="Unassembled WGS sequence"/>
</dbReference>
<dbReference type="SUPFAM" id="SSF53254">
    <property type="entry name" value="Phosphoglycerate mutase-like"/>
    <property type="match status" value="1"/>
</dbReference>
<dbReference type="PANTHER" id="PTHR48100:SF1">
    <property type="entry name" value="HISTIDINE PHOSPHATASE FAMILY PROTEIN-RELATED"/>
    <property type="match status" value="1"/>
</dbReference>
<name>A0ABS3K650_9HYPH</name>
<dbReference type="RefSeq" id="WP_207490386.1">
    <property type="nucleotide sequence ID" value="NZ_JADIJS010000011.1"/>
</dbReference>
<protein>
    <submittedName>
        <fullName evidence="1">Histidine phosphatase family protein</fullName>
    </submittedName>
</protein>
<proteinExistence type="predicted"/>
<reference evidence="1 2" key="1">
    <citation type="submission" date="2020-10" db="EMBL/GenBank/DDBJ databases">
        <title>Genomic characterization of underground lake bacteria from Wind Cave National Park: Insight into the archetypical LuxI/LuxR and identification of LuxR solos.</title>
        <authorList>
            <person name="Wengert P.C."/>
            <person name="Savka M.A."/>
        </authorList>
    </citation>
    <scope>NUCLEOTIDE SEQUENCE [LARGE SCALE GENOMIC DNA]</scope>
    <source>
        <strain evidence="1 2">SD316</strain>
    </source>
</reference>